<dbReference type="GO" id="GO:0005615">
    <property type="term" value="C:extracellular space"/>
    <property type="evidence" value="ECO:0007669"/>
    <property type="project" value="UniProtKB-ARBA"/>
</dbReference>
<evidence type="ECO:0000256" key="3">
    <source>
        <dbReference type="ARBA" id="ARBA00023180"/>
    </source>
</evidence>
<comment type="caution">
    <text evidence="6">The sequence shown here is derived from an EMBL/GenBank/DDBJ whole genome shotgun (WGS) entry which is preliminary data.</text>
</comment>
<dbReference type="SUPFAM" id="SSF57501">
    <property type="entry name" value="Cystine-knot cytokines"/>
    <property type="match status" value="1"/>
</dbReference>
<evidence type="ECO:0000313" key="6">
    <source>
        <dbReference type="EMBL" id="RWS30768.1"/>
    </source>
</evidence>
<keyword evidence="7" id="KW-1185">Reference proteome</keyword>
<keyword evidence="2" id="KW-1015">Disulfide bond</keyword>
<feature type="region of interest" description="Disordered" evidence="4">
    <location>
        <begin position="307"/>
        <end position="326"/>
    </location>
</feature>
<dbReference type="GO" id="GO:0045087">
    <property type="term" value="P:innate immune response"/>
    <property type="evidence" value="ECO:0007669"/>
    <property type="project" value="TreeGrafter"/>
</dbReference>
<dbReference type="OrthoDB" id="7933576at2759"/>
<dbReference type="InterPro" id="IPR052444">
    <property type="entry name" value="Spz/Toll_ligand-like"/>
</dbReference>
<evidence type="ECO:0000256" key="4">
    <source>
        <dbReference type="SAM" id="MobiDB-lite"/>
    </source>
</evidence>
<sequence length="433" mass="48341">MTYCILLVKNEALEVIQSSTASRFNFTSIFADDSAGDEEPIFPAIETQQPETQKPSKEGYIVYQTALHYNYAPQGVYPTQQKEYGNEDYGTAGYGHNQRNYGKSPQNPNSHNFGQKTYDQSNDRSYGRNDDTSSNNNPNYAQNSGKSYDHSSNHNVGQHIDSHIVSKQGRDAIGQVDISKTNTKVKSSRSRPHYRSPVERGFALTSGQRHPKRGSTNNNNGSKGGKDGTKGATEDVKGGKGSKPVVKGSPSTVNKQRSVLRKNPELNVNPNVNAHNFNQNPWRPIFRKRSTVDTNITEPIKHIAETAEASSDANELERPKRQTEDGEEICRTRKMYITPKAALNDKSEWKYIINLGDKDPQLKQVIKVDVCVSPGEPCSNQIQLPFGFVSRCKQKYLKKKLLSLDADGEGTSTENFFVPSCCVCEIIRPNKRK</sequence>
<feature type="compositionally biased region" description="Basic and acidic residues" evidence="4">
    <location>
        <begin position="315"/>
        <end position="326"/>
    </location>
</feature>
<feature type="region of interest" description="Disordered" evidence="4">
    <location>
        <begin position="80"/>
        <end position="257"/>
    </location>
</feature>
<reference evidence="6 7" key="1">
    <citation type="journal article" date="2018" name="Gigascience">
        <title>Genomes of trombidid mites reveal novel predicted allergens and laterally-transferred genes associated with secondary metabolism.</title>
        <authorList>
            <person name="Dong X."/>
            <person name="Chaisiri K."/>
            <person name="Xia D."/>
            <person name="Armstrong S.D."/>
            <person name="Fang Y."/>
            <person name="Donnelly M.J."/>
            <person name="Kadowaki T."/>
            <person name="McGarry J.W."/>
            <person name="Darby A.C."/>
            <person name="Makepeace B.L."/>
        </authorList>
    </citation>
    <scope>NUCLEOTIDE SEQUENCE [LARGE SCALE GENOMIC DNA]</scope>
    <source>
        <strain evidence="6">UoL-UT</strain>
    </source>
</reference>
<protein>
    <recommendedName>
        <fullName evidence="5">Spaetzle domain-containing protein</fullName>
    </recommendedName>
</protein>
<feature type="compositionally biased region" description="Polar residues" evidence="4">
    <location>
        <begin position="97"/>
        <end position="120"/>
    </location>
</feature>
<evidence type="ECO:0000256" key="2">
    <source>
        <dbReference type="ARBA" id="ARBA00023157"/>
    </source>
</evidence>
<dbReference type="STRING" id="299467.A0A443STA4"/>
<dbReference type="GO" id="GO:0021556">
    <property type="term" value="P:central nervous system formation"/>
    <property type="evidence" value="ECO:0007669"/>
    <property type="project" value="TreeGrafter"/>
</dbReference>
<dbReference type="InterPro" id="IPR029034">
    <property type="entry name" value="Cystine-knot_cytokine"/>
</dbReference>
<dbReference type="VEuPathDB" id="VectorBase:LDEU001272"/>
<evidence type="ECO:0000256" key="1">
    <source>
        <dbReference type="ARBA" id="ARBA00022729"/>
    </source>
</evidence>
<feature type="compositionally biased region" description="Basic and acidic residues" evidence="4">
    <location>
        <begin position="121"/>
        <end position="131"/>
    </location>
</feature>
<dbReference type="Pfam" id="PF16077">
    <property type="entry name" value="Spaetzle"/>
    <property type="match status" value="1"/>
</dbReference>
<feature type="compositionally biased region" description="Low complexity" evidence="4">
    <location>
        <begin position="242"/>
        <end position="251"/>
    </location>
</feature>
<dbReference type="InterPro" id="IPR032104">
    <property type="entry name" value="Spaetzle"/>
</dbReference>
<keyword evidence="1" id="KW-0732">Signal</keyword>
<evidence type="ECO:0000313" key="7">
    <source>
        <dbReference type="Proteomes" id="UP000288716"/>
    </source>
</evidence>
<gene>
    <name evidence="6" type="ORF">B4U80_02444</name>
</gene>
<keyword evidence="3" id="KW-0325">Glycoprotein</keyword>
<dbReference type="AlphaFoldDB" id="A0A443STA4"/>
<dbReference type="EMBL" id="NCKV01000383">
    <property type="protein sequence ID" value="RWS30768.1"/>
    <property type="molecule type" value="Genomic_DNA"/>
</dbReference>
<feature type="domain" description="Spaetzle" evidence="5">
    <location>
        <begin position="328"/>
        <end position="426"/>
    </location>
</feature>
<feature type="compositionally biased region" description="Polar residues" evidence="4">
    <location>
        <begin position="132"/>
        <end position="146"/>
    </location>
</feature>
<dbReference type="GO" id="GO:0005121">
    <property type="term" value="F:Toll binding"/>
    <property type="evidence" value="ECO:0007669"/>
    <property type="project" value="TreeGrafter"/>
</dbReference>
<dbReference type="PANTHER" id="PTHR23199:SF13">
    <property type="entry name" value="PROTEIN SPAETZLE 3"/>
    <property type="match status" value="1"/>
</dbReference>
<dbReference type="GO" id="GO:0008083">
    <property type="term" value="F:growth factor activity"/>
    <property type="evidence" value="ECO:0007669"/>
    <property type="project" value="TreeGrafter"/>
</dbReference>
<dbReference type="Gene3D" id="2.10.90.10">
    <property type="entry name" value="Cystine-knot cytokines"/>
    <property type="match status" value="1"/>
</dbReference>
<dbReference type="PANTHER" id="PTHR23199">
    <property type="entry name" value="NEUROTROPHIN 1-RELATED"/>
    <property type="match status" value="1"/>
</dbReference>
<feature type="compositionally biased region" description="Basic and acidic residues" evidence="4">
    <location>
        <begin position="160"/>
        <end position="170"/>
    </location>
</feature>
<dbReference type="Proteomes" id="UP000288716">
    <property type="component" value="Unassembled WGS sequence"/>
</dbReference>
<name>A0A443STA4_9ACAR</name>
<feature type="compositionally biased region" description="Basic and acidic residues" evidence="4">
    <location>
        <begin position="224"/>
        <end position="238"/>
    </location>
</feature>
<accession>A0A443STA4</accession>
<evidence type="ECO:0000259" key="5">
    <source>
        <dbReference type="Pfam" id="PF16077"/>
    </source>
</evidence>
<proteinExistence type="predicted"/>
<organism evidence="6 7">
    <name type="scientific">Leptotrombidium deliense</name>
    <dbReference type="NCBI Taxonomy" id="299467"/>
    <lineage>
        <taxon>Eukaryota</taxon>
        <taxon>Metazoa</taxon>
        <taxon>Ecdysozoa</taxon>
        <taxon>Arthropoda</taxon>
        <taxon>Chelicerata</taxon>
        <taxon>Arachnida</taxon>
        <taxon>Acari</taxon>
        <taxon>Acariformes</taxon>
        <taxon>Trombidiformes</taxon>
        <taxon>Prostigmata</taxon>
        <taxon>Anystina</taxon>
        <taxon>Parasitengona</taxon>
        <taxon>Trombiculoidea</taxon>
        <taxon>Trombiculidae</taxon>
        <taxon>Leptotrombidium</taxon>
    </lineage>
</organism>